<name>A0AAX6DQ42_IRIPA</name>
<evidence type="ECO:0000313" key="8">
    <source>
        <dbReference type="EMBL" id="KAJ6793952.1"/>
    </source>
</evidence>
<keyword evidence="5 7" id="KW-0472">Membrane</keyword>
<comment type="subcellular location">
    <subcellularLocation>
        <location evidence="1">Membrane</location>
        <topology evidence="1">Multi-pass membrane protein</topology>
    </subcellularLocation>
</comment>
<protein>
    <submittedName>
        <fullName evidence="8">Basic proline-rich protein-like</fullName>
    </submittedName>
</protein>
<evidence type="ECO:0000256" key="7">
    <source>
        <dbReference type="SAM" id="Phobius"/>
    </source>
</evidence>
<evidence type="ECO:0000256" key="6">
    <source>
        <dbReference type="SAM" id="MobiDB-lite"/>
    </source>
</evidence>
<accession>A0AAX6DQ42</accession>
<feature type="transmembrane region" description="Helical" evidence="7">
    <location>
        <begin position="54"/>
        <end position="73"/>
    </location>
</feature>
<dbReference type="PANTHER" id="PTHR47830:SF1">
    <property type="entry name" value="OS11G0534100 PROTEIN"/>
    <property type="match status" value="1"/>
</dbReference>
<feature type="transmembrane region" description="Helical" evidence="7">
    <location>
        <begin position="6"/>
        <end position="25"/>
    </location>
</feature>
<keyword evidence="4 7" id="KW-1133">Transmembrane helix</keyword>
<evidence type="ECO:0000256" key="1">
    <source>
        <dbReference type="ARBA" id="ARBA00004141"/>
    </source>
</evidence>
<comment type="caution">
    <text evidence="8">The sequence shown here is derived from an EMBL/GenBank/DDBJ whole genome shotgun (WGS) entry which is preliminary data.</text>
</comment>
<dbReference type="Pfam" id="PF04819">
    <property type="entry name" value="DUF716"/>
    <property type="match status" value="1"/>
</dbReference>
<evidence type="ECO:0000256" key="3">
    <source>
        <dbReference type="ARBA" id="ARBA00022692"/>
    </source>
</evidence>
<dbReference type="InterPro" id="IPR006904">
    <property type="entry name" value="DUF716"/>
</dbReference>
<keyword evidence="10" id="KW-1185">Reference proteome</keyword>
<dbReference type="PANTHER" id="PTHR47830">
    <property type="entry name" value="OS11G0534100 PROTEIN"/>
    <property type="match status" value="1"/>
</dbReference>
<feature type="transmembrane region" description="Helical" evidence="7">
    <location>
        <begin position="223"/>
        <end position="243"/>
    </location>
</feature>
<evidence type="ECO:0000256" key="4">
    <source>
        <dbReference type="ARBA" id="ARBA00022989"/>
    </source>
</evidence>
<dbReference type="GO" id="GO:0016020">
    <property type="term" value="C:membrane"/>
    <property type="evidence" value="ECO:0007669"/>
    <property type="project" value="UniProtKB-SubCell"/>
</dbReference>
<comment type="similarity">
    <text evidence="2">Belongs to the TMEM45 family.</text>
</comment>
<keyword evidence="3 7" id="KW-0812">Transmembrane</keyword>
<reference evidence="8" key="1">
    <citation type="journal article" date="2023" name="GigaByte">
        <title>Genome assembly of the bearded iris, Iris pallida Lam.</title>
        <authorList>
            <person name="Bruccoleri R.E."/>
            <person name="Oakeley E.J."/>
            <person name="Faust A.M.E."/>
            <person name="Altorfer M."/>
            <person name="Dessus-Babus S."/>
            <person name="Burckhardt D."/>
            <person name="Oertli M."/>
            <person name="Naumann U."/>
            <person name="Petersen F."/>
            <person name="Wong J."/>
        </authorList>
    </citation>
    <scope>NUCLEOTIDE SEQUENCE</scope>
    <source>
        <strain evidence="8">GSM-AAB239-AS_SAM_17_03QT</strain>
    </source>
</reference>
<feature type="region of interest" description="Disordered" evidence="6">
    <location>
        <begin position="256"/>
        <end position="275"/>
    </location>
</feature>
<evidence type="ECO:0000313" key="9">
    <source>
        <dbReference type="EMBL" id="KAJ6800957.1"/>
    </source>
</evidence>
<evidence type="ECO:0000256" key="2">
    <source>
        <dbReference type="ARBA" id="ARBA00006948"/>
    </source>
</evidence>
<dbReference type="EMBL" id="JANAVB010038613">
    <property type="protein sequence ID" value="KAJ6800957.1"/>
    <property type="molecule type" value="Genomic_DNA"/>
</dbReference>
<dbReference type="EMBL" id="JANAVB010042618">
    <property type="protein sequence ID" value="KAJ6793952.1"/>
    <property type="molecule type" value="Genomic_DNA"/>
</dbReference>
<dbReference type="Proteomes" id="UP001140949">
    <property type="component" value="Unassembled WGS sequence"/>
</dbReference>
<organism evidence="8 10">
    <name type="scientific">Iris pallida</name>
    <name type="common">Sweet iris</name>
    <dbReference type="NCBI Taxonomy" id="29817"/>
    <lineage>
        <taxon>Eukaryota</taxon>
        <taxon>Viridiplantae</taxon>
        <taxon>Streptophyta</taxon>
        <taxon>Embryophyta</taxon>
        <taxon>Tracheophyta</taxon>
        <taxon>Spermatophyta</taxon>
        <taxon>Magnoliopsida</taxon>
        <taxon>Liliopsida</taxon>
        <taxon>Asparagales</taxon>
        <taxon>Iridaceae</taxon>
        <taxon>Iridoideae</taxon>
        <taxon>Irideae</taxon>
        <taxon>Iris</taxon>
    </lineage>
</organism>
<reference evidence="8" key="2">
    <citation type="submission" date="2023-04" db="EMBL/GenBank/DDBJ databases">
        <authorList>
            <person name="Bruccoleri R.E."/>
            <person name="Oakeley E.J."/>
            <person name="Faust A.-M."/>
            <person name="Dessus-Babus S."/>
            <person name="Altorfer M."/>
            <person name="Burckhardt D."/>
            <person name="Oertli M."/>
            <person name="Naumann U."/>
            <person name="Petersen F."/>
            <person name="Wong J."/>
        </authorList>
    </citation>
    <scope>NUCLEOTIDE SEQUENCE</scope>
    <source>
        <strain evidence="8">GSM-AAB239-AS_SAM_17_03QT</strain>
        <tissue evidence="8">Leaf</tissue>
    </source>
</reference>
<evidence type="ECO:0000313" key="10">
    <source>
        <dbReference type="Proteomes" id="UP001140949"/>
    </source>
</evidence>
<dbReference type="AlphaFoldDB" id="A0AAX6DQ42"/>
<proteinExistence type="inferred from homology"/>
<gene>
    <name evidence="9" type="ORF">M6B38_200475</name>
    <name evidence="8" type="ORF">M6B38_233200</name>
</gene>
<feature type="transmembrane region" description="Helical" evidence="7">
    <location>
        <begin position="79"/>
        <end position="99"/>
    </location>
</feature>
<evidence type="ECO:0000256" key="5">
    <source>
        <dbReference type="ARBA" id="ARBA00023136"/>
    </source>
</evidence>
<sequence length="291" mass="31264">MAALLLLYHSFSFLSLFSFGLYHLISATRSFLRSPSSYTTRPFHPLPVHRLRHLPLLLSASSLLLSLLFHLSLHSFSSLRTAVPLLLFLLLLLLTSPLLPLLPPELVFLLSSLSFFLLSFSSPLPSSSVGDLAAKCDSLSSTISLSSAAFSLALSLFPRLFLSDLALSASLLLKALWSLQTALTLYVEAFVPEGCHLLLDLPEPSTRCDLDESRARAGELLDLAFALHSLFVAVIVVVVYASVARVSGGGTAAGLGRRSNGGSYEALPTSSTQPEIDHVQMKAIGKNSAQA</sequence>